<gene>
    <name evidence="1" type="ORF">CWATWH0401_1179</name>
</gene>
<evidence type="ECO:0000313" key="2">
    <source>
        <dbReference type="Proteomes" id="UP000018198"/>
    </source>
</evidence>
<protein>
    <submittedName>
        <fullName evidence="1">Uncharacterized protein</fullName>
    </submittedName>
</protein>
<reference evidence="1 2" key="2">
    <citation type="submission" date="2013-09" db="EMBL/GenBank/DDBJ databases">
        <title>Whole genome comparison of six Crocosphaera watsonii strains with differing phenotypes.</title>
        <authorList>
            <person name="Bench S.R."/>
            <person name="Heller P."/>
            <person name="Frank I."/>
            <person name="Arciniega M."/>
            <person name="Shilova I.N."/>
            <person name="Zehr J.P."/>
        </authorList>
    </citation>
    <scope>NUCLEOTIDE SEQUENCE [LARGE SCALE GENOMIC DNA]</scope>
    <source>
        <strain evidence="1 2">WH 0401</strain>
    </source>
</reference>
<accession>T2JFG0</accession>
<proteinExistence type="predicted"/>
<evidence type="ECO:0000313" key="1">
    <source>
        <dbReference type="EMBL" id="CCQ64583.1"/>
    </source>
</evidence>
<name>T2JFG0_CROWT</name>
<comment type="caution">
    <text evidence="1">The sequence shown here is derived from an EMBL/GenBank/DDBJ whole genome shotgun (WGS) entry which is preliminary data.</text>
</comment>
<dbReference type="Proteomes" id="UP000018198">
    <property type="component" value="Unassembled WGS sequence"/>
</dbReference>
<dbReference type="AlphaFoldDB" id="T2JFG0"/>
<organism evidence="1 2">
    <name type="scientific">Crocosphaera watsonii WH 0401</name>
    <dbReference type="NCBI Taxonomy" id="555881"/>
    <lineage>
        <taxon>Bacteria</taxon>
        <taxon>Bacillati</taxon>
        <taxon>Cyanobacteriota</taxon>
        <taxon>Cyanophyceae</taxon>
        <taxon>Oscillatoriophycideae</taxon>
        <taxon>Chroococcales</taxon>
        <taxon>Aphanothecaceae</taxon>
        <taxon>Crocosphaera</taxon>
    </lineage>
</organism>
<feature type="non-terminal residue" evidence="1">
    <location>
        <position position="1"/>
    </location>
</feature>
<sequence>NCANADPFVNVDNVLYNEQGLKPIHRIHYMNYSSADFARLCQGEDANINYKDIFLLLSFL</sequence>
<dbReference type="EMBL" id="CAQM01000918">
    <property type="protein sequence ID" value="CCQ64583.1"/>
    <property type="molecule type" value="Genomic_DNA"/>
</dbReference>
<reference evidence="1 2" key="1">
    <citation type="submission" date="2013-01" db="EMBL/GenBank/DDBJ databases">
        <authorList>
            <person name="Bench S."/>
        </authorList>
    </citation>
    <scope>NUCLEOTIDE SEQUENCE [LARGE SCALE GENOMIC DNA]</scope>
    <source>
        <strain evidence="1 2">WH 0401</strain>
    </source>
</reference>